<gene>
    <name evidence="1" type="ORF">GWC95_07590</name>
</gene>
<evidence type="ECO:0000313" key="2">
    <source>
        <dbReference type="Proteomes" id="UP000753802"/>
    </source>
</evidence>
<dbReference type="EMBL" id="JAACJS010000011">
    <property type="protein sequence ID" value="NCI49779.1"/>
    <property type="molecule type" value="Genomic_DNA"/>
</dbReference>
<protein>
    <submittedName>
        <fullName evidence="1">Uncharacterized protein</fullName>
    </submittedName>
</protein>
<reference evidence="1 2" key="1">
    <citation type="submission" date="2020-01" db="EMBL/GenBank/DDBJ databases">
        <title>Genome analysis.</title>
        <authorList>
            <person name="Wu S."/>
            <person name="Wang G."/>
        </authorList>
    </citation>
    <scope>NUCLEOTIDE SEQUENCE [LARGE SCALE GENOMIC DNA]</scope>
    <source>
        <strain evidence="1 2">SYL130</strain>
    </source>
</reference>
<accession>A0ABW9ZS38</accession>
<proteinExistence type="predicted"/>
<evidence type="ECO:0000313" key="1">
    <source>
        <dbReference type="EMBL" id="NCI49779.1"/>
    </source>
</evidence>
<dbReference type="Proteomes" id="UP000753802">
    <property type="component" value="Unassembled WGS sequence"/>
</dbReference>
<dbReference type="RefSeq" id="WP_161818087.1">
    <property type="nucleotide sequence ID" value="NZ_JAACJS010000011.1"/>
</dbReference>
<organism evidence="1 2">
    <name type="scientific">Sediminibacterium roseum</name>
    <dbReference type="NCBI Taxonomy" id="1978412"/>
    <lineage>
        <taxon>Bacteria</taxon>
        <taxon>Pseudomonadati</taxon>
        <taxon>Bacteroidota</taxon>
        <taxon>Chitinophagia</taxon>
        <taxon>Chitinophagales</taxon>
        <taxon>Chitinophagaceae</taxon>
        <taxon>Sediminibacterium</taxon>
    </lineage>
</organism>
<sequence>MEDAYHEEEKIRKALEEINKRPLTDQESKQAISLIKMLAEMAMEAAEMMIEREERLKASPNGFHLDGGGHKCAVCRSIVAGEDSWYDVFGIKCMNCQSAINNKIIPPTLCQKQDSYYTELELERYFSLKGKVLNNWIQAGLLIARVIPSLKKGKHTRLFLIKDNKEFLPPKHLVESKEAIEEVDGRKEYLFGIPWYQMVNAPIDYLKEYGIAKYLKRIEL</sequence>
<name>A0ABW9ZS38_9BACT</name>
<comment type="caution">
    <text evidence="1">The sequence shown here is derived from an EMBL/GenBank/DDBJ whole genome shotgun (WGS) entry which is preliminary data.</text>
</comment>
<keyword evidence="2" id="KW-1185">Reference proteome</keyword>